<dbReference type="RefSeq" id="WP_173764977.1">
    <property type="nucleotide sequence ID" value="NZ_CP048836.1"/>
</dbReference>
<evidence type="ECO:0000256" key="1">
    <source>
        <dbReference type="SAM" id="MobiDB-lite"/>
    </source>
</evidence>
<dbReference type="Gene3D" id="3.40.50.1820">
    <property type="entry name" value="alpha/beta hydrolase"/>
    <property type="match status" value="1"/>
</dbReference>
<keyword evidence="2" id="KW-0378">Hydrolase</keyword>
<dbReference type="SUPFAM" id="SSF53474">
    <property type="entry name" value="alpha/beta-Hydrolases"/>
    <property type="match status" value="1"/>
</dbReference>
<feature type="region of interest" description="Disordered" evidence="1">
    <location>
        <begin position="208"/>
        <end position="236"/>
    </location>
</feature>
<accession>A0A6C1B2F0</accession>
<dbReference type="AlphaFoldDB" id="A0A6C1B2F0"/>
<gene>
    <name evidence="2" type="ORF">G3580_09280</name>
</gene>
<reference evidence="2 3" key="1">
    <citation type="submission" date="2020-02" db="EMBL/GenBank/DDBJ databases">
        <title>Nitrogenibacter mangrovi gen. nov., sp. nov. isolated from mangrove sediment, a denitrifying betaproteobacterium.</title>
        <authorList>
            <person name="Liao H."/>
            <person name="Tian Y."/>
        </authorList>
    </citation>
    <scope>NUCLEOTIDE SEQUENCE [LARGE SCALE GENOMIC DNA]</scope>
    <source>
        <strain evidence="2 3">M9-3-2</strain>
    </source>
</reference>
<keyword evidence="3" id="KW-1185">Reference proteome</keyword>
<organism evidence="2 3">
    <name type="scientific">Nitrogeniibacter mangrovi</name>
    <dbReference type="NCBI Taxonomy" id="2016596"/>
    <lineage>
        <taxon>Bacteria</taxon>
        <taxon>Pseudomonadati</taxon>
        <taxon>Pseudomonadota</taxon>
        <taxon>Betaproteobacteria</taxon>
        <taxon>Rhodocyclales</taxon>
        <taxon>Zoogloeaceae</taxon>
        <taxon>Nitrogeniibacter</taxon>
    </lineage>
</organism>
<dbReference type="Proteomes" id="UP000501991">
    <property type="component" value="Chromosome"/>
</dbReference>
<name>A0A6C1B2F0_9RHOO</name>
<protein>
    <submittedName>
        <fullName evidence="2">Alpha/beta hydrolase</fullName>
    </submittedName>
</protein>
<dbReference type="GO" id="GO:0016787">
    <property type="term" value="F:hydrolase activity"/>
    <property type="evidence" value="ECO:0007669"/>
    <property type="project" value="UniProtKB-KW"/>
</dbReference>
<proteinExistence type="predicted"/>
<dbReference type="EMBL" id="CP048836">
    <property type="protein sequence ID" value="QID17816.1"/>
    <property type="molecule type" value="Genomic_DNA"/>
</dbReference>
<evidence type="ECO:0000313" key="2">
    <source>
        <dbReference type="EMBL" id="QID17816.1"/>
    </source>
</evidence>
<dbReference type="InterPro" id="IPR029058">
    <property type="entry name" value="AB_hydrolase_fold"/>
</dbReference>
<dbReference type="KEGG" id="azq:G3580_09280"/>
<sequence>MKLRQIELSLPAGSVWLGAHMAHAPDVRALVILAQTAAGKHLNSREAYVAKHLQTAGFATLLLDLLTPHEESRDPDLRYNTPLLATRLESALEWVEHQPPLMGLSRGLMTSGTGSGAAIRAASRTDEKFDALFCRAGRLDLAGVGPLANVTMPLCVAVGRQDRGREMIRRAYDHVRAEKQWEDVPGADDAFTQPGALERVTRIAAEWFDRTLPPSSPPPADEPSAGSVTDGASKPL</sequence>
<evidence type="ECO:0000313" key="3">
    <source>
        <dbReference type="Proteomes" id="UP000501991"/>
    </source>
</evidence>